<dbReference type="Proteomes" id="UP000887565">
    <property type="component" value="Unplaced"/>
</dbReference>
<name>A0A915JSE6_ROMCU</name>
<dbReference type="AlphaFoldDB" id="A0A915JSE6"/>
<keyword evidence="1" id="KW-0472">Membrane</keyword>
<keyword evidence="2" id="KW-1185">Reference proteome</keyword>
<dbReference type="WBParaSite" id="nRc.2.0.1.t29166-RA">
    <property type="protein sequence ID" value="nRc.2.0.1.t29166-RA"/>
    <property type="gene ID" value="nRc.2.0.1.g29166"/>
</dbReference>
<evidence type="ECO:0000313" key="2">
    <source>
        <dbReference type="Proteomes" id="UP000887565"/>
    </source>
</evidence>
<organism evidence="2 3">
    <name type="scientific">Romanomermis culicivorax</name>
    <name type="common">Nematode worm</name>
    <dbReference type="NCBI Taxonomy" id="13658"/>
    <lineage>
        <taxon>Eukaryota</taxon>
        <taxon>Metazoa</taxon>
        <taxon>Ecdysozoa</taxon>
        <taxon>Nematoda</taxon>
        <taxon>Enoplea</taxon>
        <taxon>Dorylaimia</taxon>
        <taxon>Mermithida</taxon>
        <taxon>Mermithoidea</taxon>
        <taxon>Mermithidae</taxon>
        <taxon>Romanomermis</taxon>
    </lineage>
</organism>
<evidence type="ECO:0000313" key="3">
    <source>
        <dbReference type="WBParaSite" id="nRc.2.0.1.t29166-RA"/>
    </source>
</evidence>
<proteinExistence type="predicted"/>
<sequence>MASSRPSWILSPLALASDLASILALILALVLLSLAPIASVKGLIIWIMKLHVGVLALALPVSSAYLGIAYQCF</sequence>
<evidence type="ECO:0000256" key="1">
    <source>
        <dbReference type="SAM" id="Phobius"/>
    </source>
</evidence>
<keyword evidence="1" id="KW-1133">Transmembrane helix</keyword>
<feature type="transmembrane region" description="Helical" evidence="1">
    <location>
        <begin position="50"/>
        <end position="70"/>
    </location>
</feature>
<feature type="transmembrane region" description="Helical" evidence="1">
    <location>
        <begin position="20"/>
        <end position="38"/>
    </location>
</feature>
<accession>A0A915JSE6</accession>
<protein>
    <submittedName>
        <fullName evidence="3">NADH dehydrogenase subunit 2</fullName>
    </submittedName>
</protein>
<reference evidence="3" key="1">
    <citation type="submission" date="2022-11" db="UniProtKB">
        <authorList>
            <consortium name="WormBaseParasite"/>
        </authorList>
    </citation>
    <scope>IDENTIFICATION</scope>
</reference>
<keyword evidence="1" id="KW-0812">Transmembrane</keyword>